<feature type="compositionally biased region" description="Basic and acidic residues" evidence="1">
    <location>
        <begin position="34"/>
        <end position="49"/>
    </location>
</feature>
<evidence type="ECO:0000256" key="1">
    <source>
        <dbReference type="SAM" id="MobiDB-lite"/>
    </source>
</evidence>
<reference evidence="2 3" key="1">
    <citation type="submission" date="2023-04" db="EMBL/GenBank/DDBJ databases">
        <title>Genome of Basidiobolus ranarum AG-B5.</title>
        <authorList>
            <person name="Stajich J.E."/>
            <person name="Carter-House D."/>
            <person name="Gryganskyi A."/>
        </authorList>
    </citation>
    <scope>NUCLEOTIDE SEQUENCE [LARGE SCALE GENOMIC DNA]</scope>
    <source>
        <strain evidence="2 3">AG-B5</strain>
    </source>
</reference>
<gene>
    <name evidence="2" type="ORF">K7432_006813</name>
</gene>
<protein>
    <submittedName>
        <fullName evidence="2">Uncharacterized protein</fullName>
    </submittedName>
</protein>
<sequence>MIASHKQQIKNSYFNNNPFYQQDLPLDQQSASTLKREGSSVESKPERPKILSNTEFNELSDEEAIDEIYNLLSATYDQLIHLTGVMSK</sequence>
<name>A0ABR2WUD3_9FUNG</name>
<feature type="region of interest" description="Disordered" evidence="1">
    <location>
        <begin position="20"/>
        <end position="49"/>
    </location>
</feature>
<keyword evidence="3" id="KW-1185">Reference proteome</keyword>
<dbReference type="Proteomes" id="UP001479436">
    <property type="component" value="Unassembled WGS sequence"/>
</dbReference>
<dbReference type="EMBL" id="JASJQH010000314">
    <property type="protein sequence ID" value="KAK9765112.1"/>
    <property type="molecule type" value="Genomic_DNA"/>
</dbReference>
<evidence type="ECO:0000313" key="3">
    <source>
        <dbReference type="Proteomes" id="UP001479436"/>
    </source>
</evidence>
<evidence type="ECO:0000313" key="2">
    <source>
        <dbReference type="EMBL" id="KAK9765112.1"/>
    </source>
</evidence>
<accession>A0ABR2WUD3</accession>
<comment type="caution">
    <text evidence="2">The sequence shown here is derived from an EMBL/GenBank/DDBJ whole genome shotgun (WGS) entry which is preliminary data.</text>
</comment>
<proteinExistence type="predicted"/>
<organism evidence="2 3">
    <name type="scientific">Basidiobolus ranarum</name>
    <dbReference type="NCBI Taxonomy" id="34480"/>
    <lineage>
        <taxon>Eukaryota</taxon>
        <taxon>Fungi</taxon>
        <taxon>Fungi incertae sedis</taxon>
        <taxon>Zoopagomycota</taxon>
        <taxon>Entomophthoromycotina</taxon>
        <taxon>Basidiobolomycetes</taxon>
        <taxon>Basidiobolales</taxon>
        <taxon>Basidiobolaceae</taxon>
        <taxon>Basidiobolus</taxon>
    </lineage>
</organism>